<dbReference type="EMBL" id="VOOR01000056">
    <property type="protein sequence ID" value="TXB61496.1"/>
    <property type="molecule type" value="Genomic_DNA"/>
</dbReference>
<comment type="caution">
    <text evidence="2">The sequence shown here is derived from an EMBL/GenBank/DDBJ whole genome shotgun (WGS) entry which is preliminary data.</text>
</comment>
<dbReference type="RefSeq" id="WP_147169108.1">
    <property type="nucleotide sequence ID" value="NZ_VOOR01000056.1"/>
</dbReference>
<dbReference type="OrthoDB" id="1495115at2"/>
<feature type="region of interest" description="Disordered" evidence="1">
    <location>
        <begin position="1"/>
        <end position="88"/>
    </location>
</feature>
<keyword evidence="3" id="KW-1185">Reference proteome</keyword>
<feature type="compositionally biased region" description="Low complexity" evidence="1">
    <location>
        <begin position="75"/>
        <end position="85"/>
    </location>
</feature>
<name>A0A5C6RGL6_9BACT</name>
<gene>
    <name evidence="2" type="ORF">FRY97_18750</name>
</gene>
<organism evidence="2 3">
    <name type="scientific">Phaeodactylibacter luteus</name>
    <dbReference type="NCBI Taxonomy" id="1564516"/>
    <lineage>
        <taxon>Bacteria</taxon>
        <taxon>Pseudomonadati</taxon>
        <taxon>Bacteroidota</taxon>
        <taxon>Saprospiria</taxon>
        <taxon>Saprospirales</taxon>
        <taxon>Haliscomenobacteraceae</taxon>
        <taxon>Phaeodactylibacter</taxon>
    </lineage>
</organism>
<feature type="compositionally biased region" description="Basic and acidic residues" evidence="1">
    <location>
        <begin position="58"/>
        <end position="74"/>
    </location>
</feature>
<feature type="compositionally biased region" description="Basic and acidic residues" evidence="1">
    <location>
        <begin position="189"/>
        <end position="228"/>
    </location>
</feature>
<dbReference type="AlphaFoldDB" id="A0A5C6RGL6"/>
<protein>
    <submittedName>
        <fullName evidence="2">Uncharacterized protein</fullName>
    </submittedName>
</protein>
<dbReference type="Proteomes" id="UP000321580">
    <property type="component" value="Unassembled WGS sequence"/>
</dbReference>
<evidence type="ECO:0000256" key="1">
    <source>
        <dbReference type="SAM" id="MobiDB-lite"/>
    </source>
</evidence>
<feature type="region of interest" description="Disordered" evidence="1">
    <location>
        <begin position="159"/>
        <end position="248"/>
    </location>
</feature>
<feature type="compositionally biased region" description="Acidic residues" evidence="1">
    <location>
        <begin position="229"/>
        <end position="248"/>
    </location>
</feature>
<evidence type="ECO:0000313" key="3">
    <source>
        <dbReference type="Proteomes" id="UP000321580"/>
    </source>
</evidence>
<sequence length="248" mass="27477">MEDKNRPAEEGKKPKSLAEQLADEAFGAEQHNPSPQQPSKPEEPASYKDIFSGTYREQTPKEPSRFDEWGDEVSKAAGQAGQKAQEISEKVGKRVLEASDEINKRLEEKGSAFLGKAQAAGEKLMGKFDDLLEKANQEANAASFDDMTAEARRMQEELEAKVKARGQRSNTENVQRDREKGPLGGFESFFDKASRYADGDYSDDGPHGLRKDPDYKPKKNEGKVKGFEDLDGDGDEIIDDAIIDDDGQ</sequence>
<proteinExistence type="predicted"/>
<accession>A0A5C6RGL6</accession>
<feature type="compositionally biased region" description="Basic and acidic residues" evidence="1">
    <location>
        <begin position="1"/>
        <end position="13"/>
    </location>
</feature>
<reference evidence="2 3" key="1">
    <citation type="submission" date="2019-08" db="EMBL/GenBank/DDBJ databases">
        <title>Genome of Phaeodactylibacter luteus.</title>
        <authorList>
            <person name="Bowman J.P."/>
        </authorList>
    </citation>
    <scope>NUCLEOTIDE SEQUENCE [LARGE SCALE GENOMIC DNA]</scope>
    <source>
        <strain evidence="2 3">KCTC 42180</strain>
    </source>
</reference>
<evidence type="ECO:0000313" key="2">
    <source>
        <dbReference type="EMBL" id="TXB61496.1"/>
    </source>
</evidence>